<dbReference type="Proteomes" id="UP001283361">
    <property type="component" value="Unassembled WGS sequence"/>
</dbReference>
<gene>
    <name evidence="1" type="ORF">RRG08_044074</name>
</gene>
<evidence type="ECO:0000313" key="1">
    <source>
        <dbReference type="EMBL" id="KAK3804028.1"/>
    </source>
</evidence>
<comment type="caution">
    <text evidence="1">The sequence shown here is derived from an EMBL/GenBank/DDBJ whole genome shotgun (WGS) entry which is preliminary data.</text>
</comment>
<name>A0AAE1EG72_9GAST</name>
<accession>A0AAE1EG72</accession>
<keyword evidence="2" id="KW-1185">Reference proteome</keyword>
<reference evidence="1" key="1">
    <citation type="journal article" date="2023" name="G3 (Bethesda)">
        <title>A reference genome for the long-term kleptoplast-retaining sea slug Elysia crispata morphotype clarki.</title>
        <authorList>
            <person name="Eastman K.E."/>
            <person name="Pendleton A.L."/>
            <person name="Shaikh M.A."/>
            <person name="Suttiyut T."/>
            <person name="Ogas R."/>
            <person name="Tomko P."/>
            <person name="Gavelis G."/>
            <person name="Widhalm J.R."/>
            <person name="Wisecaver J.H."/>
        </authorList>
    </citation>
    <scope>NUCLEOTIDE SEQUENCE</scope>
    <source>
        <strain evidence="1">ECLA1</strain>
    </source>
</reference>
<evidence type="ECO:0000313" key="2">
    <source>
        <dbReference type="Proteomes" id="UP001283361"/>
    </source>
</evidence>
<dbReference type="EMBL" id="JAWDGP010000066">
    <property type="protein sequence ID" value="KAK3804028.1"/>
    <property type="molecule type" value="Genomic_DNA"/>
</dbReference>
<proteinExistence type="predicted"/>
<protein>
    <submittedName>
        <fullName evidence="1">Uncharacterized protein</fullName>
    </submittedName>
</protein>
<dbReference type="AlphaFoldDB" id="A0AAE1EG72"/>
<sequence>MIITNCEARCEAYIRQGRDWRVDTCTLADNTRTKNHPHETEILITTRRRAYITHTHTQCPRRYTRGRQSKQLSIITAVDKGQTIKTSFLRENKGRPLTQRHLTTSNREATKALY</sequence>
<organism evidence="1 2">
    <name type="scientific">Elysia crispata</name>
    <name type="common">lettuce slug</name>
    <dbReference type="NCBI Taxonomy" id="231223"/>
    <lineage>
        <taxon>Eukaryota</taxon>
        <taxon>Metazoa</taxon>
        <taxon>Spiralia</taxon>
        <taxon>Lophotrochozoa</taxon>
        <taxon>Mollusca</taxon>
        <taxon>Gastropoda</taxon>
        <taxon>Heterobranchia</taxon>
        <taxon>Euthyneura</taxon>
        <taxon>Panpulmonata</taxon>
        <taxon>Sacoglossa</taxon>
        <taxon>Placobranchoidea</taxon>
        <taxon>Plakobranchidae</taxon>
        <taxon>Elysia</taxon>
    </lineage>
</organism>